<dbReference type="Proteomes" id="UP000566324">
    <property type="component" value="Unassembled WGS sequence"/>
</dbReference>
<dbReference type="RefSeq" id="WP_184071483.1">
    <property type="nucleotide sequence ID" value="NZ_JACHNZ010000051.1"/>
</dbReference>
<dbReference type="InterPro" id="IPR021508">
    <property type="entry name" value="Gp17-like"/>
</dbReference>
<sequence length="130" mass="13453">MSDAGLALQQALYAALADLAGPIVTGVYDGPPAGAVLPYLTIGPDLVTDISTKTERRRQHLYGVTAWAAGDAVSALKPVLAAAETAVLGIAALDGHRLVTNDMLRSRTAADPARGLVSGTIEFRARTETL</sequence>
<keyword evidence="2" id="KW-1185">Reference proteome</keyword>
<evidence type="ECO:0000313" key="2">
    <source>
        <dbReference type="Proteomes" id="UP000566324"/>
    </source>
</evidence>
<organism evidence="1 2">
    <name type="scientific">Sphingosinicella soli</name>
    <dbReference type="NCBI Taxonomy" id="333708"/>
    <lineage>
        <taxon>Bacteria</taxon>
        <taxon>Pseudomonadati</taxon>
        <taxon>Pseudomonadota</taxon>
        <taxon>Alphaproteobacteria</taxon>
        <taxon>Sphingomonadales</taxon>
        <taxon>Sphingosinicellaceae</taxon>
        <taxon>Sphingosinicella</taxon>
    </lineage>
</organism>
<evidence type="ECO:0008006" key="3">
    <source>
        <dbReference type="Google" id="ProtNLM"/>
    </source>
</evidence>
<dbReference type="EMBL" id="JACHNZ010000051">
    <property type="protein sequence ID" value="MBB4633665.1"/>
    <property type="molecule type" value="Genomic_DNA"/>
</dbReference>
<proteinExistence type="predicted"/>
<name>A0A7W7F7G8_9SPHN</name>
<protein>
    <recommendedName>
        <fullName evidence="3">DUF3168 domain-containing protein</fullName>
    </recommendedName>
</protein>
<comment type="caution">
    <text evidence="1">The sequence shown here is derived from an EMBL/GenBank/DDBJ whole genome shotgun (WGS) entry which is preliminary data.</text>
</comment>
<dbReference type="Gene3D" id="3.30.2000.30">
    <property type="match status" value="1"/>
</dbReference>
<evidence type="ECO:0000313" key="1">
    <source>
        <dbReference type="EMBL" id="MBB4633665.1"/>
    </source>
</evidence>
<dbReference type="AlphaFoldDB" id="A0A7W7F7G8"/>
<dbReference type="InterPro" id="IPR053745">
    <property type="entry name" value="Viral_Tail_Comp_sf"/>
</dbReference>
<dbReference type="Pfam" id="PF11367">
    <property type="entry name" value="Tail_completion_gp17"/>
    <property type="match status" value="1"/>
</dbReference>
<accession>A0A7W7F7G8</accession>
<reference evidence="1 2" key="1">
    <citation type="submission" date="2020-08" db="EMBL/GenBank/DDBJ databases">
        <title>Genomic Encyclopedia of Type Strains, Phase IV (KMG-IV): sequencing the most valuable type-strain genomes for metagenomic binning, comparative biology and taxonomic classification.</title>
        <authorList>
            <person name="Goeker M."/>
        </authorList>
    </citation>
    <scope>NUCLEOTIDE SEQUENCE [LARGE SCALE GENOMIC DNA]</scope>
    <source>
        <strain evidence="1 2">DSM 17328</strain>
    </source>
</reference>
<gene>
    <name evidence="1" type="ORF">GGQ98_003314</name>
</gene>